<dbReference type="EMBL" id="CP049871">
    <property type="protein sequence ID" value="QIL02561.1"/>
    <property type="molecule type" value="Genomic_DNA"/>
</dbReference>
<organism evidence="3 4">
    <name type="scientific">Sphingomonas sinipercae</name>
    <dbReference type="NCBI Taxonomy" id="2714944"/>
    <lineage>
        <taxon>Bacteria</taxon>
        <taxon>Pseudomonadati</taxon>
        <taxon>Pseudomonadota</taxon>
        <taxon>Alphaproteobacteria</taxon>
        <taxon>Sphingomonadales</taxon>
        <taxon>Sphingomonadaceae</taxon>
        <taxon>Sphingomonas</taxon>
    </lineage>
</organism>
<feature type="transmembrane region" description="Helical" evidence="1">
    <location>
        <begin position="12"/>
        <end position="33"/>
    </location>
</feature>
<name>A0A6G7ZNK9_9SPHN</name>
<gene>
    <name evidence="3" type="ORF">G7078_07005</name>
</gene>
<protein>
    <recommendedName>
        <fullName evidence="2">CAAX prenyl protease 2/Lysostaphin resistance protein A-like domain-containing protein</fullName>
    </recommendedName>
</protein>
<feature type="transmembrane region" description="Helical" evidence="1">
    <location>
        <begin position="53"/>
        <end position="75"/>
    </location>
</feature>
<dbReference type="KEGG" id="ssin:G7078_07005"/>
<dbReference type="InterPro" id="IPR003675">
    <property type="entry name" value="Rce1/LyrA-like_dom"/>
</dbReference>
<dbReference type="Pfam" id="PF02517">
    <property type="entry name" value="Rce1-like"/>
    <property type="match status" value="1"/>
</dbReference>
<proteinExistence type="predicted"/>
<dbReference type="AlphaFoldDB" id="A0A6G7ZNK9"/>
<evidence type="ECO:0000256" key="1">
    <source>
        <dbReference type="SAM" id="Phobius"/>
    </source>
</evidence>
<dbReference type="GO" id="GO:0004175">
    <property type="term" value="F:endopeptidase activity"/>
    <property type="evidence" value="ECO:0007669"/>
    <property type="project" value="UniProtKB-ARBA"/>
</dbReference>
<sequence length="154" mass="16784">MPDQLLKPRDPLIAIGAGWLVSFPISMVLALIASTLVDDAAAPVFPMRGIEAIFALVIFAPVVETLAMGVVLLLLQRLVRPEIAVAISAVGWGLLHAAKAPVWGFIIWWPFLVFSTLFITWRQRSLLLAFLIPMAVHALQNLLPALLVSRGMTP</sequence>
<evidence type="ECO:0000313" key="4">
    <source>
        <dbReference type="Proteomes" id="UP000502502"/>
    </source>
</evidence>
<keyword evidence="1" id="KW-1133">Transmembrane helix</keyword>
<keyword evidence="4" id="KW-1185">Reference proteome</keyword>
<feature type="transmembrane region" description="Helical" evidence="1">
    <location>
        <begin position="127"/>
        <end position="148"/>
    </location>
</feature>
<keyword evidence="1" id="KW-0472">Membrane</keyword>
<keyword evidence="1" id="KW-0812">Transmembrane</keyword>
<accession>A0A6G7ZNK9</accession>
<feature type="transmembrane region" description="Helical" evidence="1">
    <location>
        <begin position="102"/>
        <end position="121"/>
    </location>
</feature>
<dbReference type="GO" id="GO:0080120">
    <property type="term" value="P:CAAX-box protein maturation"/>
    <property type="evidence" value="ECO:0007669"/>
    <property type="project" value="UniProtKB-ARBA"/>
</dbReference>
<reference evidence="3 4" key="1">
    <citation type="submission" date="2020-03" db="EMBL/GenBank/DDBJ databases">
        <title>Sphingomonas sp. nov., isolated from fish.</title>
        <authorList>
            <person name="Hyun D.-W."/>
            <person name="Bae J.-W."/>
        </authorList>
    </citation>
    <scope>NUCLEOTIDE SEQUENCE [LARGE SCALE GENOMIC DNA]</scope>
    <source>
        <strain evidence="3 4">HDW15C</strain>
    </source>
</reference>
<dbReference type="Proteomes" id="UP000502502">
    <property type="component" value="Chromosome"/>
</dbReference>
<evidence type="ECO:0000313" key="3">
    <source>
        <dbReference type="EMBL" id="QIL02561.1"/>
    </source>
</evidence>
<feature type="domain" description="CAAX prenyl protease 2/Lysostaphin resistance protein A-like" evidence="2">
    <location>
        <begin position="52"/>
        <end position="142"/>
    </location>
</feature>
<evidence type="ECO:0000259" key="2">
    <source>
        <dbReference type="Pfam" id="PF02517"/>
    </source>
</evidence>
<dbReference type="RefSeq" id="WP_166094421.1">
    <property type="nucleotide sequence ID" value="NZ_CP049871.1"/>
</dbReference>